<dbReference type="GO" id="GO:0033617">
    <property type="term" value="P:mitochondrial respiratory chain complex IV assembly"/>
    <property type="evidence" value="ECO:0007669"/>
    <property type="project" value="TreeGrafter"/>
</dbReference>
<keyword evidence="9" id="KW-1185">Reference proteome</keyword>
<dbReference type="GO" id="GO:0005743">
    <property type="term" value="C:mitochondrial inner membrane"/>
    <property type="evidence" value="ECO:0007669"/>
    <property type="project" value="TreeGrafter"/>
</dbReference>
<comment type="caution">
    <text evidence="8">The sequence shown here is derived from an EMBL/GenBank/DDBJ whole genome shotgun (WGS) entry which is preliminary data.</text>
</comment>
<organism evidence="8 9">
    <name type="scientific">Takifugu flavidus</name>
    <name type="common">sansaifugu</name>
    <dbReference type="NCBI Taxonomy" id="433684"/>
    <lineage>
        <taxon>Eukaryota</taxon>
        <taxon>Metazoa</taxon>
        <taxon>Chordata</taxon>
        <taxon>Craniata</taxon>
        <taxon>Vertebrata</taxon>
        <taxon>Euteleostomi</taxon>
        <taxon>Actinopterygii</taxon>
        <taxon>Neopterygii</taxon>
        <taxon>Teleostei</taxon>
        <taxon>Neoteleostei</taxon>
        <taxon>Acanthomorphata</taxon>
        <taxon>Eupercaria</taxon>
        <taxon>Tetraodontiformes</taxon>
        <taxon>Tetradontoidea</taxon>
        <taxon>Tetraodontidae</taxon>
        <taxon>Takifugu</taxon>
    </lineage>
</organism>
<keyword evidence="3 6" id="KW-1133">Transmembrane helix</keyword>
<feature type="transmembrane region" description="Helical" evidence="6">
    <location>
        <begin position="333"/>
        <end position="351"/>
    </location>
</feature>
<dbReference type="InterPro" id="IPR001708">
    <property type="entry name" value="YidC/ALB3/OXA1/COX18"/>
</dbReference>
<reference evidence="8 9" key="1">
    <citation type="submission" date="2019-04" db="EMBL/GenBank/DDBJ databases">
        <title>Chromosome genome assembly for Takifugu flavidus.</title>
        <authorList>
            <person name="Xiao S."/>
        </authorList>
    </citation>
    <scope>NUCLEOTIDE SEQUENCE [LARGE SCALE GENOMIC DNA]</scope>
    <source>
        <strain evidence="8">HTHZ2018</strain>
        <tissue evidence="8">Muscle</tissue>
    </source>
</reference>
<evidence type="ECO:0000313" key="8">
    <source>
        <dbReference type="EMBL" id="TWW55518.1"/>
    </source>
</evidence>
<protein>
    <submittedName>
        <fullName evidence="8">Mitochondrial inner membrane protein COX18</fullName>
    </submittedName>
</protein>
<dbReference type="GO" id="GO:0032979">
    <property type="term" value="P:protein insertion into mitochondrial inner membrane from matrix"/>
    <property type="evidence" value="ECO:0007669"/>
    <property type="project" value="TreeGrafter"/>
</dbReference>
<name>A0A5C6MLM6_9TELE</name>
<dbReference type="AlphaFoldDB" id="A0A5C6MLM6"/>
<feature type="domain" description="Membrane insertase YidC/Oxa/ALB C-terminal" evidence="7">
    <location>
        <begin position="264"/>
        <end position="404"/>
    </location>
</feature>
<evidence type="ECO:0000256" key="5">
    <source>
        <dbReference type="RuleBase" id="RU003945"/>
    </source>
</evidence>
<accession>A0A5C6MLM6</accession>
<keyword evidence="2 5" id="KW-0812">Transmembrane</keyword>
<comment type="subcellular location">
    <subcellularLocation>
        <location evidence="1 5">Membrane</location>
        <topology evidence="1 5">Multi-pass membrane protein</topology>
    </subcellularLocation>
</comment>
<dbReference type="InterPro" id="IPR028055">
    <property type="entry name" value="YidC/Oxa/ALB_C"/>
</dbReference>
<dbReference type="PANTHER" id="PTHR12428:SF65">
    <property type="entry name" value="CYTOCHROME C OXIDASE ASSEMBLY PROTEIN COX18, MITOCHONDRIAL"/>
    <property type="match status" value="1"/>
</dbReference>
<dbReference type="Pfam" id="PF02096">
    <property type="entry name" value="60KD_IMP"/>
    <property type="match status" value="1"/>
</dbReference>
<sequence length="437" mass="48590">MFIMKFLQPPPRRVRCSVVARALPPGYTWSAPAACCPGVPVNLALGVRTLSNMRTFSAIRTPLCPKTLSGSRVFLKDGSLLGLSVVSRAQSMSGNSTSAGSGWYNSLAESGPVHLCEQYLMGVQQVTGFPWWLSIIMSTVMVRTLITLPLATYQVVIIAKVEALQAEISELAKRLRYEVSFQGKERGWTEREKRGHPRTELALLTSLSILLLSLSRGHPRTELALLTSLSILLLSLSRGHPRTELAFLTSLSILLLSLFQFQKHLRHLVSQLYIRDNCHPFKASLLVWVQLPLWISLSLALRNLSLNQPAGQCGLTTGGALWFPDLTSPDSTWILPLCLGLTNLLIVEVFSLQKLNQSRFQRLTTNFIRVFSVLMIPVAASVPSSMALYWFSSSLVGFCHNLVLRSPTAHKLLKLQAQRSDTPYRDLLTAFVNKYCK</sequence>
<dbReference type="EMBL" id="RHFK02000022">
    <property type="protein sequence ID" value="TWW55518.1"/>
    <property type="molecule type" value="Genomic_DNA"/>
</dbReference>
<gene>
    <name evidence="8" type="ORF">D4764_09G0005670</name>
</gene>
<comment type="similarity">
    <text evidence="5">Belongs to the OXA1/ALB3/YidC family.</text>
</comment>
<evidence type="ECO:0000256" key="4">
    <source>
        <dbReference type="ARBA" id="ARBA00023136"/>
    </source>
</evidence>
<dbReference type="GO" id="GO:0032977">
    <property type="term" value="F:membrane insertase activity"/>
    <property type="evidence" value="ECO:0007669"/>
    <property type="project" value="InterPro"/>
</dbReference>
<evidence type="ECO:0000256" key="2">
    <source>
        <dbReference type="ARBA" id="ARBA00022692"/>
    </source>
</evidence>
<evidence type="ECO:0000256" key="3">
    <source>
        <dbReference type="ARBA" id="ARBA00022989"/>
    </source>
</evidence>
<dbReference type="CDD" id="cd20069">
    <property type="entry name" value="5TM_Oxa1-like"/>
    <property type="match status" value="1"/>
</dbReference>
<evidence type="ECO:0000256" key="1">
    <source>
        <dbReference type="ARBA" id="ARBA00004141"/>
    </source>
</evidence>
<evidence type="ECO:0000256" key="6">
    <source>
        <dbReference type="SAM" id="Phobius"/>
    </source>
</evidence>
<evidence type="ECO:0000313" key="9">
    <source>
        <dbReference type="Proteomes" id="UP000324091"/>
    </source>
</evidence>
<dbReference type="PANTHER" id="PTHR12428">
    <property type="entry name" value="OXA1"/>
    <property type="match status" value="1"/>
</dbReference>
<evidence type="ECO:0000259" key="7">
    <source>
        <dbReference type="Pfam" id="PF02096"/>
    </source>
</evidence>
<dbReference type="Proteomes" id="UP000324091">
    <property type="component" value="Chromosome 9"/>
</dbReference>
<keyword evidence="4 6" id="KW-0472">Membrane</keyword>
<proteinExistence type="inferred from homology"/>